<gene>
    <name evidence="2" type="ORF">DPX16_21933</name>
</gene>
<dbReference type="PROSITE" id="PS51257">
    <property type="entry name" value="PROKAR_LIPOPROTEIN"/>
    <property type="match status" value="1"/>
</dbReference>
<name>A0A3N0XME3_ANAGA</name>
<feature type="compositionally biased region" description="Basic and acidic residues" evidence="1">
    <location>
        <begin position="119"/>
        <end position="129"/>
    </location>
</feature>
<evidence type="ECO:0000313" key="3">
    <source>
        <dbReference type="Proteomes" id="UP000281406"/>
    </source>
</evidence>
<evidence type="ECO:0000256" key="1">
    <source>
        <dbReference type="SAM" id="MobiDB-lite"/>
    </source>
</evidence>
<accession>A0A3N0XME3</accession>
<sequence>MILRFGCPRPSALLIHTHALFTLGASGCHLGHNSHLFHLTARCATHSYIWTREGMARTAPSRQRPALPKESALGAERRGAKRNKRRKRSYMAVGETLSDKNESNRSGPSVALLSSSRRNGREFDALMEE</sequence>
<dbReference type="Proteomes" id="UP000281406">
    <property type="component" value="Unassembled WGS sequence"/>
</dbReference>
<protein>
    <submittedName>
        <fullName evidence="2">Uncharacterized protein</fullName>
    </submittedName>
</protein>
<evidence type="ECO:0000313" key="2">
    <source>
        <dbReference type="EMBL" id="ROI74384.1"/>
    </source>
</evidence>
<reference evidence="2 3" key="1">
    <citation type="submission" date="2018-10" db="EMBL/GenBank/DDBJ databases">
        <title>Genome assembly for a Yunnan-Guizhou Plateau 3E fish, Anabarilius grahami (Regan), and its evolutionary and genetic applications.</title>
        <authorList>
            <person name="Jiang W."/>
        </authorList>
    </citation>
    <scope>NUCLEOTIDE SEQUENCE [LARGE SCALE GENOMIC DNA]</scope>
    <source>
        <strain evidence="2">AG-KIZ</strain>
        <tissue evidence="2">Muscle</tissue>
    </source>
</reference>
<dbReference type="EMBL" id="RJVU01069130">
    <property type="protein sequence ID" value="ROI74384.1"/>
    <property type="molecule type" value="Genomic_DNA"/>
</dbReference>
<keyword evidence="3" id="KW-1185">Reference proteome</keyword>
<proteinExistence type="predicted"/>
<dbReference type="AlphaFoldDB" id="A0A3N0XME3"/>
<feature type="compositionally biased region" description="Basic residues" evidence="1">
    <location>
        <begin position="79"/>
        <end position="89"/>
    </location>
</feature>
<comment type="caution">
    <text evidence="2">The sequence shown here is derived from an EMBL/GenBank/DDBJ whole genome shotgun (WGS) entry which is preliminary data.</text>
</comment>
<organism evidence="2 3">
    <name type="scientific">Anabarilius grahami</name>
    <name type="common">Kanglang fish</name>
    <name type="synonym">Barilius grahami</name>
    <dbReference type="NCBI Taxonomy" id="495550"/>
    <lineage>
        <taxon>Eukaryota</taxon>
        <taxon>Metazoa</taxon>
        <taxon>Chordata</taxon>
        <taxon>Craniata</taxon>
        <taxon>Vertebrata</taxon>
        <taxon>Euteleostomi</taxon>
        <taxon>Actinopterygii</taxon>
        <taxon>Neopterygii</taxon>
        <taxon>Teleostei</taxon>
        <taxon>Ostariophysi</taxon>
        <taxon>Cypriniformes</taxon>
        <taxon>Xenocyprididae</taxon>
        <taxon>Xenocypridinae</taxon>
        <taxon>Xenocypridinae incertae sedis</taxon>
        <taxon>Anabarilius</taxon>
    </lineage>
</organism>
<feature type="region of interest" description="Disordered" evidence="1">
    <location>
        <begin position="56"/>
        <end position="129"/>
    </location>
</feature>
<feature type="compositionally biased region" description="Polar residues" evidence="1">
    <location>
        <begin position="104"/>
        <end position="117"/>
    </location>
</feature>